<evidence type="ECO:0000256" key="1">
    <source>
        <dbReference type="ARBA" id="ARBA00004141"/>
    </source>
</evidence>
<reference evidence="7" key="1">
    <citation type="submission" date="2011-05" db="EMBL/GenBank/DDBJ databases">
        <title>Complete sequence of chromosome of Methanothermococcus okinawensis IH1.</title>
        <authorList>
            <consortium name="US DOE Joint Genome Institute"/>
            <person name="Lucas S."/>
            <person name="Han J."/>
            <person name="Lapidus A."/>
            <person name="Cheng J.-F."/>
            <person name="Goodwin L."/>
            <person name="Pitluck S."/>
            <person name="Peters L."/>
            <person name="Mikhailova N."/>
            <person name="Held B."/>
            <person name="Han C."/>
            <person name="Tapia R."/>
            <person name="Land M."/>
            <person name="Hauser L."/>
            <person name="Kyrpides N."/>
            <person name="Ivanova N."/>
            <person name="Pagani I."/>
            <person name="Sieprawska-Lupa M."/>
            <person name="Takai K."/>
            <person name="Miyazaki J."/>
            <person name="Whitman W."/>
            <person name="Woyke T."/>
        </authorList>
    </citation>
    <scope>NUCLEOTIDE SEQUENCE</scope>
    <source>
        <strain evidence="7">IH1</strain>
    </source>
</reference>
<comment type="subcellular location">
    <subcellularLocation>
        <location evidence="1">Membrane</location>
        <topology evidence="1">Multi-pass membrane protein</topology>
    </subcellularLocation>
</comment>
<dbReference type="PANTHER" id="PTHR32322:SF2">
    <property type="entry name" value="EAMA DOMAIN-CONTAINING PROTEIN"/>
    <property type="match status" value="1"/>
</dbReference>
<evidence type="ECO:0000313" key="8">
    <source>
        <dbReference type="Proteomes" id="UP000009296"/>
    </source>
</evidence>
<evidence type="ECO:0000313" key="7">
    <source>
        <dbReference type="EMBL" id="AEH07483.1"/>
    </source>
</evidence>
<keyword evidence="8" id="KW-1185">Reference proteome</keyword>
<feature type="transmembrane region" description="Helical" evidence="5">
    <location>
        <begin position="67"/>
        <end position="86"/>
    </location>
</feature>
<evidence type="ECO:0000256" key="5">
    <source>
        <dbReference type="SAM" id="Phobius"/>
    </source>
</evidence>
<protein>
    <recommendedName>
        <fullName evidence="6">EamA domain-containing protein</fullName>
    </recommendedName>
</protein>
<dbReference type="OrthoDB" id="29208at2157"/>
<evidence type="ECO:0000259" key="6">
    <source>
        <dbReference type="Pfam" id="PF00892"/>
    </source>
</evidence>
<dbReference type="AlphaFoldDB" id="F8AKF7"/>
<feature type="transmembrane region" description="Helical" evidence="5">
    <location>
        <begin position="98"/>
        <end position="116"/>
    </location>
</feature>
<dbReference type="InterPro" id="IPR037185">
    <property type="entry name" value="EmrE-like"/>
</dbReference>
<proteinExistence type="predicted"/>
<dbReference type="HOGENOM" id="CLU_120467_2_1_2"/>
<evidence type="ECO:0000256" key="3">
    <source>
        <dbReference type="ARBA" id="ARBA00022989"/>
    </source>
</evidence>
<dbReference type="KEGG" id="mok:Metok_1520"/>
<evidence type="ECO:0000256" key="4">
    <source>
        <dbReference type="ARBA" id="ARBA00023136"/>
    </source>
</evidence>
<dbReference type="SUPFAM" id="SSF103481">
    <property type="entry name" value="Multidrug resistance efflux transporter EmrE"/>
    <property type="match status" value="1"/>
</dbReference>
<evidence type="ECO:0000256" key="2">
    <source>
        <dbReference type="ARBA" id="ARBA00022692"/>
    </source>
</evidence>
<dbReference type="eggNOG" id="arCOG00272">
    <property type="taxonomic scope" value="Archaea"/>
</dbReference>
<gene>
    <name evidence="7" type="ordered locus">Metok_1520</name>
</gene>
<organism evidence="7 8">
    <name type="scientific">Methanothermococcus okinawensis (strain DSM 14208 / JCM 11175 / IH1)</name>
    <dbReference type="NCBI Taxonomy" id="647113"/>
    <lineage>
        <taxon>Archaea</taxon>
        <taxon>Methanobacteriati</taxon>
        <taxon>Methanobacteriota</taxon>
        <taxon>Methanomada group</taxon>
        <taxon>Methanococci</taxon>
        <taxon>Methanococcales</taxon>
        <taxon>Methanococcaceae</taxon>
        <taxon>Methanothermococcus</taxon>
    </lineage>
</organism>
<keyword evidence="2 5" id="KW-0812">Transmembrane</keyword>
<accession>F8AKF7</accession>
<dbReference type="GeneID" id="10773678"/>
<keyword evidence="4 5" id="KW-0472">Membrane</keyword>
<dbReference type="PANTHER" id="PTHR32322">
    <property type="entry name" value="INNER MEMBRANE TRANSPORTER"/>
    <property type="match status" value="1"/>
</dbReference>
<sequence length="141" mass="15494">MKGEFLALIVATLWGITPLIEKKALNYIDPLMAVFIIICMNFSIISSVLIIFGKVNITDLSSIPLRPIVYLAIVSILAGVVAQYLFYRALKISNPSKVVIITSMYPLITILASSIISREPPSIKMISGAFLVFIGIFLVMD</sequence>
<name>F8AKF7_METOI</name>
<dbReference type="InterPro" id="IPR050638">
    <property type="entry name" value="AA-Vitamin_Transporters"/>
</dbReference>
<feature type="domain" description="EamA" evidence="6">
    <location>
        <begin position="1"/>
        <end position="140"/>
    </location>
</feature>
<dbReference type="RefSeq" id="WP_013867660.1">
    <property type="nucleotide sequence ID" value="NC_015636.1"/>
</dbReference>
<feature type="transmembrane region" description="Helical" evidence="5">
    <location>
        <begin position="123"/>
        <end position="140"/>
    </location>
</feature>
<dbReference type="EMBL" id="CP002792">
    <property type="protein sequence ID" value="AEH07483.1"/>
    <property type="molecule type" value="Genomic_DNA"/>
</dbReference>
<dbReference type="Proteomes" id="UP000009296">
    <property type="component" value="Chromosome"/>
</dbReference>
<dbReference type="STRING" id="647113.Metok_1520"/>
<dbReference type="GO" id="GO:0016020">
    <property type="term" value="C:membrane"/>
    <property type="evidence" value="ECO:0007669"/>
    <property type="project" value="UniProtKB-SubCell"/>
</dbReference>
<feature type="transmembrane region" description="Helical" evidence="5">
    <location>
        <begin position="32"/>
        <end position="55"/>
    </location>
</feature>
<keyword evidence="3 5" id="KW-1133">Transmembrane helix</keyword>
<dbReference type="Pfam" id="PF00892">
    <property type="entry name" value="EamA"/>
    <property type="match status" value="1"/>
</dbReference>
<dbReference type="InterPro" id="IPR000620">
    <property type="entry name" value="EamA_dom"/>
</dbReference>